<dbReference type="PANTHER" id="PTHR43619:SF2">
    <property type="entry name" value="S-ADENOSYL-L-METHIONINE-DEPENDENT METHYLTRANSFERASES SUPERFAMILY PROTEIN"/>
    <property type="match status" value="1"/>
</dbReference>
<dbReference type="GO" id="GO:0032259">
    <property type="term" value="P:methylation"/>
    <property type="evidence" value="ECO:0007669"/>
    <property type="project" value="UniProtKB-KW"/>
</dbReference>
<keyword evidence="2" id="KW-0808">Transferase</keyword>
<keyword evidence="1 3" id="KW-0489">Methyltransferase</keyword>
<dbReference type="InterPro" id="IPR029063">
    <property type="entry name" value="SAM-dependent_MTases_sf"/>
</dbReference>
<gene>
    <name evidence="3" type="ORF">F0U60_31805</name>
</gene>
<dbReference type="RefSeq" id="WP_395805457.1">
    <property type="nucleotide sequence ID" value="NZ_CP043494.1"/>
</dbReference>
<dbReference type="SUPFAM" id="SSF53335">
    <property type="entry name" value="S-adenosyl-L-methionine-dependent methyltransferases"/>
    <property type="match status" value="1"/>
</dbReference>
<sequence length="271" mass="31195">MDSSKVTLTEEKETLLITLFAKAGESRLSDSLLSDTFAAEAVRRIDYDFARLKVTRDMMVGLAMRARMLDDWVRTFIAENPDASVLHLGCGLDTRVFRIDPPRSIRWFDVDYPEVIALRRRLYPERDGYELIGSSVVELAWLERVPADRPAMIVAEGLLMYLRQEEVQRLFTAITARVPRGEAAFDAFSRLGVWFVQRQHSVKATGATLHWGIDDPRELEVMVPRLRFVGEVAAYAPTWSGRFSLPARLSIQMMRVIPPLRRLGRFLRYRF</sequence>
<keyword evidence="4" id="KW-1185">Reference proteome</keyword>
<evidence type="ECO:0000313" key="4">
    <source>
        <dbReference type="Proteomes" id="UP001611383"/>
    </source>
</evidence>
<name>A0ABY9WYK2_9BACT</name>
<protein>
    <submittedName>
        <fullName evidence="3">Class I SAM-dependent methyltransferase</fullName>
    </submittedName>
</protein>
<dbReference type="InterPro" id="IPR016874">
    <property type="entry name" value="TcmP-like"/>
</dbReference>
<dbReference type="Gene3D" id="3.40.50.150">
    <property type="entry name" value="Vaccinia Virus protein VP39"/>
    <property type="match status" value="1"/>
</dbReference>
<dbReference type="Pfam" id="PF04072">
    <property type="entry name" value="LCM"/>
    <property type="match status" value="1"/>
</dbReference>
<dbReference type="PANTHER" id="PTHR43619">
    <property type="entry name" value="S-ADENOSYL-L-METHIONINE-DEPENDENT METHYLTRANSFERASE YKTD-RELATED"/>
    <property type="match status" value="1"/>
</dbReference>
<dbReference type="PIRSF" id="PIRSF028177">
    <property type="entry name" value="Polyketide_synth_Omtfrase_TcmP"/>
    <property type="match status" value="1"/>
</dbReference>
<organism evidence="3 4">
    <name type="scientific">Archangium minus</name>
    <dbReference type="NCBI Taxonomy" id="83450"/>
    <lineage>
        <taxon>Bacteria</taxon>
        <taxon>Pseudomonadati</taxon>
        <taxon>Myxococcota</taxon>
        <taxon>Myxococcia</taxon>
        <taxon>Myxococcales</taxon>
        <taxon>Cystobacterineae</taxon>
        <taxon>Archangiaceae</taxon>
        <taxon>Archangium</taxon>
    </lineage>
</organism>
<dbReference type="GO" id="GO:0008168">
    <property type="term" value="F:methyltransferase activity"/>
    <property type="evidence" value="ECO:0007669"/>
    <property type="project" value="UniProtKB-KW"/>
</dbReference>
<dbReference type="Proteomes" id="UP001611383">
    <property type="component" value="Chromosome"/>
</dbReference>
<proteinExistence type="predicted"/>
<evidence type="ECO:0000256" key="1">
    <source>
        <dbReference type="ARBA" id="ARBA00022603"/>
    </source>
</evidence>
<accession>A0ABY9WYK2</accession>
<evidence type="ECO:0000256" key="2">
    <source>
        <dbReference type="ARBA" id="ARBA00022679"/>
    </source>
</evidence>
<reference evidence="3 4" key="1">
    <citation type="submission" date="2019-08" db="EMBL/GenBank/DDBJ databases">
        <title>Archangium and Cystobacter genomes.</title>
        <authorList>
            <person name="Chen I.-C.K."/>
            <person name="Wielgoss S."/>
        </authorList>
    </citation>
    <scope>NUCLEOTIDE SEQUENCE [LARGE SCALE GENOMIC DNA]</scope>
    <source>
        <strain evidence="3 4">Cbm 6</strain>
    </source>
</reference>
<evidence type="ECO:0000313" key="3">
    <source>
        <dbReference type="EMBL" id="WNG48212.1"/>
    </source>
</evidence>
<dbReference type="EMBL" id="CP043494">
    <property type="protein sequence ID" value="WNG48212.1"/>
    <property type="molecule type" value="Genomic_DNA"/>
</dbReference>
<dbReference type="InterPro" id="IPR007213">
    <property type="entry name" value="Ppm1/Ppm2/Tcmp"/>
</dbReference>